<dbReference type="PROSITE" id="PS50127">
    <property type="entry name" value="UBC_2"/>
    <property type="match status" value="1"/>
</dbReference>
<organism evidence="2">
    <name type="scientific">Phaeocystis antarctica</name>
    <dbReference type="NCBI Taxonomy" id="33657"/>
    <lineage>
        <taxon>Eukaryota</taxon>
        <taxon>Haptista</taxon>
        <taxon>Haptophyta</taxon>
        <taxon>Prymnesiophyceae</taxon>
        <taxon>Phaeocystales</taxon>
        <taxon>Phaeocystaceae</taxon>
        <taxon>Phaeocystis</taxon>
    </lineage>
</organism>
<feature type="domain" description="UBC core" evidence="1">
    <location>
        <begin position="2"/>
        <end position="168"/>
    </location>
</feature>
<protein>
    <recommendedName>
        <fullName evidence="1">UBC core domain-containing protein</fullName>
    </recommendedName>
</protein>
<dbReference type="SMART" id="SM00212">
    <property type="entry name" value="UBCc"/>
    <property type="match status" value="1"/>
</dbReference>
<evidence type="ECO:0000259" key="1">
    <source>
        <dbReference type="PROSITE" id="PS50127"/>
    </source>
</evidence>
<dbReference type="InterPro" id="IPR000608">
    <property type="entry name" value="UBC"/>
</dbReference>
<dbReference type="EMBL" id="HBEP01000244">
    <property type="protein sequence ID" value="CAD8466075.1"/>
    <property type="molecule type" value="Transcribed_RNA"/>
</dbReference>
<proteinExistence type="predicted"/>
<dbReference type="InterPro" id="IPR016135">
    <property type="entry name" value="UBQ-conjugating_enzyme/RWD"/>
</dbReference>
<dbReference type="AlphaFoldDB" id="A0A7S0DUS2"/>
<evidence type="ECO:0000313" key="2">
    <source>
        <dbReference type="EMBL" id="CAD8466075.1"/>
    </source>
</evidence>
<dbReference type="PANTHER" id="PTHR24067">
    <property type="entry name" value="UBIQUITIN-CONJUGATING ENZYME E2"/>
    <property type="match status" value="1"/>
</dbReference>
<dbReference type="Gene3D" id="3.10.110.10">
    <property type="entry name" value="Ubiquitin Conjugating Enzyme"/>
    <property type="match status" value="1"/>
</dbReference>
<dbReference type="InterPro" id="IPR050113">
    <property type="entry name" value="Ub_conjugating_enzyme"/>
</dbReference>
<gene>
    <name evidence="2" type="ORF">PANT1444_LOCUS141</name>
</gene>
<dbReference type="CDD" id="cd23798">
    <property type="entry name" value="UBCc_UBE2I"/>
    <property type="match status" value="1"/>
</dbReference>
<dbReference type="Pfam" id="PF00179">
    <property type="entry name" value="UQ_con"/>
    <property type="match status" value="1"/>
</dbReference>
<reference evidence="2" key="1">
    <citation type="submission" date="2021-01" db="EMBL/GenBank/DDBJ databases">
        <authorList>
            <person name="Corre E."/>
            <person name="Pelletier E."/>
            <person name="Niang G."/>
            <person name="Scheremetjew M."/>
            <person name="Finn R."/>
            <person name="Kale V."/>
            <person name="Holt S."/>
            <person name="Cochrane G."/>
            <person name="Meng A."/>
            <person name="Brown T."/>
            <person name="Cohen L."/>
        </authorList>
    </citation>
    <scope>NUCLEOTIDE SEQUENCE</scope>
    <source>
        <strain evidence="2">CCMP1374</strain>
    </source>
</reference>
<dbReference type="SUPFAM" id="SSF54495">
    <property type="entry name" value="UBC-like"/>
    <property type="match status" value="1"/>
</dbReference>
<sequence length="172" mass="19491">MAAENRLRAERKSWRQDHPFGFVARPVSKPDGSQNIFEWDCRIPAKESSVWYPGIFPGILTFTAEYPERPPTFKFLPIDGKPLFHPNVFNDGKICMSIINPPESTHAYGKGGNWSVSVTIKQVLQAVQMFLDESTSRASGREEAYNLYTNNRAEYNKRVKQQVARVEAVPGA</sequence>
<accession>A0A7S0DUS2</accession>
<name>A0A7S0DUS2_9EUKA</name>